<accession>A0A7W6RAX7</accession>
<protein>
    <submittedName>
        <fullName evidence="1">Uncharacterized protein</fullName>
    </submittedName>
</protein>
<evidence type="ECO:0000313" key="1">
    <source>
        <dbReference type="EMBL" id="MBB4265050.1"/>
    </source>
</evidence>
<organism evidence="1 2">
    <name type="scientific">Roseospira visakhapatnamensis</name>
    <dbReference type="NCBI Taxonomy" id="390880"/>
    <lineage>
        <taxon>Bacteria</taxon>
        <taxon>Pseudomonadati</taxon>
        <taxon>Pseudomonadota</taxon>
        <taxon>Alphaproteobacteria</taxon>
        <taxon>Rhodospirillales</taxon>
        <taxon>Rhodospirillaceae</taxon>
        <taxon>Roseospira</taxon>
    </lineage>
</organism>
<name>A0A7W6RAX7_9PROT</name>
<keyword evidence="2" id="KW-1185">Reference proteome</keyword>
<evidence type="ECO:0000313" key="2">
    <source>
        <dbReference type="Proteomes" id="UP000554286"/>
    </source>
</evidence>
<dbReference type="Proteomes" id="UP000554286">
    <property type="component" value="Unassembled WGS sequence"/>
</dbReference>
<reference evidence="1 2" key="1">
    <citation type="submission" date="2020-08" db="EMBL/GenBank/DDBJ databases">
        <title>Genome sequencing of Purple Non-Sulfur Bacteria from various extreme environments.</title>
        <authorList>
            <person name="Mayer M."/>
        </authorList>
    </citation>
    <scope>NUCLEOTIDE SEQUENCE [LARGE SCALE GENOMIC DNA]</scope>
    <source>
        <strain evidence="1 2">JA131</strain>
    </source>
</reference>
<proteinExistence type="predicted"/>
<sequence length="154" mass="15594">MVAVGLGVSCAGPTVAASAGAAEAGPVLAAGDLTLTLDALVAGPRRPDDPKAGAPCLATMRIGNRSTAWVRTFAMRLLVHDPQGVVVRRVSVLAMPLPPGKTTMATFPVLDTGCAGVGSLTILDFPQCADGAGRGMRCRTAAIPDSRVTVPLTF</sequence>
<dbReference type="AlphaFoldDB" id="A0A7W6RAX7"/>
<dbReference type="EMBL" id="JACIGK010000003">
    <property type="protein sequence ID" value="MBB4265050.1"/>
    <property type="molecule type" value="Genomic_DNA"/>
</dbReference>
<gene>
    <name evidence="1" type="ORF">GGD89_000661</name>
</gene>
<comment type="caution">
    <text evidence="1">The sequence shown here is derived from an EMBL/GenBank/DDBJ whole genome shotgun (WGS) entry which is preliminary data.</text>
</comment>